<dbReference type="InterPro" id="IPR050122">
    <property type="entry name" value="RTK"/>
</dbReference>
<organism evidence="20 21">
    <name type="scientific">Porites lobata</name>
    <dbReference type="NCBI Taxonomy" id="104759"/>
    <lineage>
        <taxon>Eukaryota</taxon>
        <taxon>Metazoa</taxon>
        <taxon>Cnidaria</taxon>
        <taxon>Anthozoa</taxon>
        <taxon>Hexacorallia</taxon>
        <taxon>Scleractinia</taxon>
        <taxon>Fungiina</taxon>
        <taxon>Poritidae</taxon>
        <taxon>Porites</taxon>
    </lineage>
</organism>
<evidence type="ECO:0000256" key="4">
    <source>
        <dbReference type="ARBA" id="ARBA00022679"/>
    </source>
</evidence>
<dbReference type="Pfam" id="PF13927">
    <property type="entry name" value="Ig_3"/>
    <property type="match status" value="2"/>
</dbReference>
<dbReference type="InterPro" id="IPR013783">
    <property type="entry name" value="Ig-like_fold"/>
</dbReference>
<reference evidence="20 21" key="1">
    <citation type="submission" date="2022-05" db="EMBL/GenBank/DDBJ databases">
        <authorList>
            <consortium name="Genoscope - CEA"/>
            <person name="William W."/>
        </authorList>
    </citation>
    <scope>NUCLEOTIDE SEQUENCE [LARGE SCALE GENOMIC DNA]</scope>
</reference>
<evidence type="ECO:0000256" key="16">
    <source>
        <dbReference type="SAM" id="Phobius"/>
    </source>
</evidence>
<evidence type="ECO:0000256" key="11">
    <source>
        <dbReference type="ARBA" id="ARBA00023170"/>
    </source>
</evidence>
<keyword evidence="13" id="KW-0393">Immunoglobulin domain</keyword>
<evidence type="ECO:0000256" key="15">
    <source>
        <dbReference type="PROSITE-ProRule" id="PRU10141"/>
    </source>
</evidence>
<gene>
    <name evidence="20" type="ORF">PLOB_00033422</name>
</gene>
<dbReference type="PRINTS" id="PR00109">
    <property type="entry name" value="TYRKINASE"/>
</dbReference>
<dbReference type="SUPFAM" id="SSF48726">
    <property type="entry name" value="Immunoglobulin"/>
    <property type="match status" value="2"/>
</dbReference>
<evidence type="ECO:0000313" key="20">
    <source>
        <dbReference type="EMBL" id="CAH3185812.1"/>
    </source>
</evidence>
<feature type="binding site" evidence="15">
    <location>
        <position position="764"/>
    </location>
    <ligand>
        <name>ATP</name>
        <dbReference type="ChEBI" id="CHEBI:30616"/>
    </ligand>
</feature>
<dbReference type="SMART" id="SM00409">
    <property type="entry name" value="IG"/>
    <property type="match status" value="3"/>
</dbReference>
<protein>
    <recommendedName>
        <fullName evidence="3">receptor protein-tyrosine kinase</fullName>
        <ecNumber evidence="3">2.7.10.1</ecNumber>
    </recommendedName>
</protein>
<feature type="non-terminal residue" evidence="20">
    <location>
        <position position="1"/>
    </location>
</feature>
<feature type="domain" description="Fibronectin type-III" evidence="19">
    <location>
        <begin position="305"/>
        <end position="399"/>
    </location>
</feature>
<evidence type="ECO:0000313" key="21">
    <source>
        <dbReference type="Proteomes" id="UP001159405"/>
    </source>
</evidence>
<keyword evidence="15" id="KW-0067">ATP-binding</keyword>
<evidence type="ECO:0000256" key="5">
    <source>
        <dbReference type="ARBA" id="ARBA00022692"/>
    </source>
</evidence>
<dbReference type="SUPFAM" id="SSF56112">
    <property type="entry name" value="Protein kinase-like (PK-like)"/>
    <property type="match status" value="1"/>
</dbReference>
<proteinExistence type="inferred from homology"/>
<dbReference type="InterPro" id="IPR017441">
    <property type="entry name" value="Protein_kinase_ATP_BS"/>
</dbReference>
<name>A0ABN8S277_9CNID</name>
<comment type="catalytic activity">
    <reaction evidence="14">
        <text>L-tyrosyl-[protein] + ATP = O-phospho-L-tyrosyl-[protein] + ADP + H(+)</text>
        <dbReference type="Rhea" id="RHEA:10596"/>
        <dbReference type="Rhea" id="RHEA-COMP:10136"/>
        <dbReference type="Rhea" id="RHEA-COMP:20101"/>
        <dbReference type="ChEBI" id="CHEBI:15378"/>
        <dbReference type="ChEBI" id="CHEBI:30616"/>
        <dbReference type="ChEBI" id="CHEBI:46858"/>
        <dbReference type="ChEBI" id="CHEBI:61978"/>
        <dbReference type="ChEBI" id="CHEBI:456216"/>
        <dbReference type="EC" id="2.7.10.1"/>
    </reaction>
</comment>
<dbReference type="InterPro" id="IPR008266">
    <property type="entry name" value="Tyr_kinase_AS"/>
</dbReference>
<dbReference type="SMART" id="SM00408">
    <property type="entry name" value="IGc2"/>
    <property type="match status" value="2"/>
</dbReference>
<evidence type="ECO:0000256" key="13">
    <source>
        <dbReference type="ARBA" id="ARBA00023319"/>
    </source>
</evidence>
<dbReference type="EMBL" id="CALNXK010000445">
    <property type="protein sequence ID" value="CAH3185812.1"/>
    <property type="molecule type" value="Genomic_DNA"/>
</dbReference>
<keyword evidence="5 16" id="KW-0812">Transmembrane</keyword>
<dbReference type="InterPro" id="IPR001245">
    <property type="entry name" value="Ser-Thr/Tyr_kinase_cat_dom"/>
</dbReference>
<dbReference type="PROSITE" id="PS50835">
    <property type="entry name" value="IG_LIKE"/>
    <property type="match status" value="2"/>
</dbReference>
<evidence type="ECO:0000256" key="14">
    <source>
        <dbReference type="ARBA" id="ARBA00051243"/>
    </source>
</evidence>
<dbReference type="CDD" id="cd00063">
    <property type="entry name" value="FN3"/>
    <property type="match status" value="3"/>
</dbReference>
<evidence type="ECO:0000256" key="1">
    <source>
        <dbReference type="ARBA" id="ARBA00004167"/>
    </source>
</evidence>
<keyword evidence="12" id="KW-0325">Glycoprotein</keyword>
<dbReference type="Proteomes" id="UP001159405">
    <property type="component" value="Unassembled WGS sequence"/>
</dbReference>
<dbReference type="Gene3D" id="2.60.40.10">
    <property type="entry name" value="Immunoglobulins"/>
    <property type="match status" value="6"/>
</dbReference>
<dbReference type="InterPro" id="IPR003598">
    <property type="entry name" value="Ig_sub2"/>
</dbReference>
<dbReference type="SUPFAM" id="SSF49265">
    <property type="entry name" value="Fibronectin type III"/>
    <property type="match status" value="2"/>
</dbReference>
<evidence type="ECO:0000256" key="9">
    <source>
        <dbReference type="ARBA" id="ARBA00023136"/>
    </source>
</evidence>
<sequence>QSLRFTTSYAKKKVSGRIGHSVTFEWKFAGGVDTVAWGLANEVGTDIDKDLVSLDGRGVDVVPPGSVPVEYRGRVNGTRSGGSSSGQASFTIYDLTKDDERVYGCLLKPNNPNLREIPDFVQLVVVFIYYAFIDLLGPPNITLVSHNQTANEGDKVILNCTADGNPPPNITWTRLVSKSHVTFPLAIRRQDEGGYRCTADNGFGIKIRDVFITVQYAATVEMVAPVTSNSWIGQTVKLTCKADGSPTPTLSWKSPSGRVIQQEKELKTTVGVLMKTDQDFGNYTCEATSDVNTDTSTVLVQQIKAPGSPIFTVDIEATSIRVRWTKPAGDGGSPITAYRVLILRGNTEIENENITDTSLKHQDIGGLNKSTNYTIKLFARNYVFEGKANERKIQTKYEGVPAAAEITDLPAATKDVKITLKWKEAENNGAPITQYTVYRRPVREDGTSLNWSKIKEITDTSDRKVVVNLEKGKEYEFADSATNIFGEGGKEERKIRRIKVLGGVPSAVAFTYELKADEITLKWEEPNNNGAEITVYTVYYGTQSNEQWKETEKITDVSVRKYVVKVEMGQKYKVVVTASNKYGESSKEDKMQRVDVPEGGLSSSLTERVYRREIHSSSCGNQKKILHAVYITIICLLLISNLILIFVVCRMCTRSGSILYRGPKIWNSLPVSLISSPSISNPIAVKVEADTQSFDVERTFESPTYASTASADYMPLHPSTRSWEISRRQVNIVKVIGKGAFSQVAKATVNGMRGSQDNLTVAVKMLKANTPASDKKDLLSEVDVMKKLKPHPHVIKLLGCVTETEPLLVLIEYVPYGDLLGFLRKSRGLNDTYFKDPDMKPQTNITAEQLMKFAWQVADGMCYLSSKKIIHRDLAARNVLVGEGEKCKVTDFGMARDVHQEDIYNKTSRRRLPVKWTAYESLMYGTYTTQSDVWSYGVVLYEILTVGGSPYPDINARKIAQKLQEGYRMPKPKHVEIKLYQIMFDCWRENPLDRPTFERLRNTMKEMERNHKTYVNLKQYDHSLYADVNDLKAM</sequence>
<comment type="caution">
    <text evidence="20">The sequence shown here is derived from an EMBL/GenBank/DDBJ whole genome shotgun (WGS) entry which is preliminary data.</text>
</comment>
<feature type="domain" description="Ig-like" evidence="18">
    <location>
        <begin position="139"/>
        <end position="213"/>
    </location>
</feature>
<keyword evidence="8 16" id="KW-1133">Transmembrane helix</keyword>
<dbReference type="InterPro" id="IPR000719">
    <property type="entry name" value="Prot_kinase_dom"/>
</dbReference>
<feature type="domain" description="Protein kinase" evidence="17">
    <location>
        <begin position="730"/>
        <end position="1014"/>
    </location>
</feature>
<keyword evidence="9 16" id="KW-0472">Membrane</keyword>
<evidence type="ECO:0000259" key="19">
    <source>
        <dbReference type="PROSITE" id="PS50853"/>
    </source>
</evidence>
<accession>A0ABN8S277</accession>
<dbReference type="PROSITE" id="PS50853">
    <property type="entry name" value="FN3"/>
    <property type="match status" value="3"/>
</dbReference>
<dbReference type="Pfam" id="PF00041">
    <property type="entry name" value="fn3"/>
    <property type="match status" value="2"/>
</dbReference>
<comment type="subcellular location">
    <subcellularLocation>
        <location evidence="1">Membrane</location>
        <topology evidence="1">Single-pass membrane protein</topology>
    </subcellularLocation>
</comment>
<evidence type="ECO:0000259" key="17">
    <source>
        <dbReference type="PROSITE" id="PS50011"/>
    </source>
</evidence>
<keyword evidence="6" id="KW-0677">Repeat</keyword>
<keyword evidence="4" id="KW-0808">Transferase</keyword>
<dbReference type="Gene3D" id="1.10.510.10">
    <property type="entry name" value="Transferase(Phosphotransferase) domain 1"/>
    <property type="match status" value="1"/>
</dbReference>
<dbReference type="Gene3D" id="3.30.200.20">
    <property type="entry name" value="Phosphorylase Kinase, domain 1"/>
    <property type="match status" value="1"/>
</dbReference>
<evidence type="ECO:0000256" key="2">
    <source>
        <dbReference type="ARBA" id="ARBA00006692"/>
    </source>
</evidence>
<evidence type="ECO:0000259" key="18">
    <source>
        <dbReference type="PROSITE" id="PS50835"/>
    </source>
</evidence>
<dbReference type="PANTHER" id="PTHR24416">
    <property type="entry name" value="TYROSINE-PROTEIN KINASE RECEPTOR"/>
    <property type="match status" value="1"/>
</dbReference>
<dbReference type="PANTHER" id="PTHR24416:SF621">
    <property type="entry name" value="TYROSINE KINASE RECEPTOR CAD96CA"/>
    <property type="match status" value="1"/>
</dbReference>
<feature type="domain" description="Ig-like" evidence="18">
    <location>
        <begin position="233"/>
        <end position="301"/>
    </location>
</feature>
<dbReference type="InterPro" id="IPR020635">
    <property type="entry name" value="Tyr_kinase_cat_dom"/>
</dbReference>
<keyword evidence="15" id="KW-0547">Nucleotide-binding</keyword>
<dbReference type="InterPro" id="IPR003961">
    <property type="entry name" value="FN3_dom"/>
</dbReference>
<comment type="similarity">
    <text evidence="2">Belongs to the protein kinase superfamily. CAMK Ser/Thr protein kinase family.</text>
</comment>
<evidence type="ECO:0000256" key="7">
    <source>
        <dbReference type="ARBA" id="ARBA00022777"/>
    </source>
</evidence>
<dbReference type="EC" id="2.7.10.1" evidence="3"/>
<feature type="domain" description="Fibronectin type-III" evidence="19">
    <location>
        <begin position="504"/>
        <end position="599"/>
    </location>
</feature>
<evidence type="ECO:0000256" key="10">
    <source>
        <dbReference type="ARBA" id="ARBA00023157"/>
    </source>
</evidence>
<keyword evidence="21" id="KW-1185">Reference proteome</keyword>
<dbReference type="InterPro" id="IPR007110">
    <property type="entry name" value="Ig-like_dom"/>
</dbReference>
<keyword evidence="10" id="KW-1015">Disulfide bond</keyword>
<evidence type="ECO:0000256" key="12">
    <source>
        <dbReference type="ARBA" id="ARBA00023180"/>
    </source>
</evidence>
<feature type="transmembrane region" description="Helical" evidence="16">
    <location>
        <begin position="625"/>
        <end position="649"/>
    </location>
</feature>
<dbReference type="InterPro" id="IPR011009">
    <property type="entry name" value="Kinase-like_dom_sf"/>
</dbReference>
<keyword evidence="7" id="KW-0418">Kinase</keyword>
<dbReference type="SMART" id="SM00219">
    <property type="entry name" value="TyrKc"/>
    <property type="match status" value="1"/>
</dbReference>
<dbReference type="Pfam" id="PF07714">
    <property type="entry name" value="PK_Tyr_Ser-Thr"/>
    <property type="match status" value="1"/>
</dbReference>
<dbReference type="InterPro" id="IPR036116">
    <property type="entry name" value="FN3_sf"/>
</dbReference>
<feature type="domain" description="Fibronectin type-III" evidence="19">
    <location>
        <begin position="400"/>
        <end position="503"/>
    </location>
</feature>
<dbReference type="InterPro" id="IPR036179">
    <property type="entry name" value="Ig-like_dom_sf"/>
</dbReference>
<dbReference type="SMART" id="SM00060">
    <property type="entry name" value="FN3"/>
    <property type="match status" value="3"/>
</dbReference>
<keyword evidence="11" id="KW-0675">Receptor</keyword>
<evidence type="ECO:0000256" key="3">
    <source>
        <dbReference type="ARBA" id="ARBA00011902"/>
    </source>
</evidence>
<evidence type="ECO:0000256" key="8">
    <source>
        <dbReference type="ARBA" id="ARBA00022989"/>
    </source>
</evidence>
<dbReference type="PROSITE" id="PS50011">
    <property type="entry name" value="PROTEIN_KINASE_DOM"/>
    <property type="match status" value="1"/>
</dbReference>
<dbReference type="PROSITE" id="PS00107">
    <property type="entry name" value="PROTEIN_KINASE_ATP"/>
    <property type="match status" value="1"/>
</dbReference>
<dbReference type="PROSITE" id="PS00109">
    <property type="entry name" value="PROTEIN_KINASE_TYR"/>
    <property type="match status" value="1"/>
</dbReference>
<dbReference type="CDD" id="cd00192">
    <property type="entry name" value="PTKc"/>
    <property type="match status" value="1"/>
</dbReference>
<dbReference type="InterPro" id="IPR003599">
    <property type="entry name" value="Ig_sub"/>
</dbReference>
<evidence type="ECO:0000256" key="6">
    <source>
        <dbReference type="ARBA" id="ARBA00022737"/>
    </source>
</evidence>